<keyword evidence="3" id="KW-1185">Reference proteome</keyword>
<organism evidence="2 3">
    <name type="scientific">Dreissena polymorpha</name>
    <name type="common">Zebra mussel</name>
    <name type="synonym">Mytilus polymorpha</name>
    <dbReference type="NCBI Taxonomy" id="45954"/>
    <lineage>
        <taxon>Eukaryota</taxon>
        <taxon>Metazoa</taxon>
        <taxon>Spiralia</taxon>
        <taxon>Lophotrochozoa</taxon>
        <taxon>Mollusca</taxon>
        <taxon>Bivalvia</taxon>
        <taxon>Autobranchia</taxon>
        <taxon>Heteroconchia</taxon>
        <taxon>Euheterodonta</taxon>
        <taxon>Imparidentia</taxon>
        <taxon>Neoheterodontei</taxon>
        <taxon>Myida</taxon>
        <taxon>Dreissenoidea</taxon>
        <taxon>Dreissenidae</taxon>
        <taxon>Dreissena</taxon>
    </lineage>
</organism>
<reference evidence="2" key="1">
    <citation type="journal article" date="2019" name="bioRxiv">
        <title>The Genome of the Zebra Mussel, Dreissena polymorpha: A Resource for Invasive Species Research.</title>
        <authorList>
            <person name="McCartney M.A."/>
            <person name="Auch B."/>
            <person name="Kono T."/>
            <person name="Mallez S."/>
            <person name="Zhang Y."/>
            <person name="Obille A."/>
            <person name="Becker A."/>
            <person name="Abrahante J.E."/>
            <person name="Garbe J."/>
            <person name="Badalamenti J.P."/>
            <person name="Herman A."/>
            <person name="Mangelson H."/>
            <person name="Liachko I."/>
            <person name="Sullivan S."/>
            <person name="Sone E.D."/>
            <person name="Koren S."/>
            <person name="Silverstein K.A.T."/>
            <person name="Beckman K.B."/>
            <person name="Gohl D.M."/>
        </authorList>
    </citation>
    <scope>NUCLEOTIDE SEQUENCE</scope>
    <source>
        <strain evidence="2">Duluth1</strain>
        <tissue evidence="2">Whole animal</tissue>
    </source>
</reference>
<gene>
    <name evidence="2" type="ORF">DPMN_124501</name>
</gene>
<dbReference type="EMBL" id="JAIWYP010000005">
    <property type="protein sequence ID" value="KAH3822711.1"/>
    <property type="molecule type" value="Genomic_DNA"/>
</dbReference>
<comment type="caution">
    <text evidence="2">The sequence shown here is derived from an EMBL/GenBank/DDBJ whole genome shotgun (WGS) entry which is preliminary data.</text>
</comment>
<protein>
    <recommendedName>
        <fullName evidence="1">Apple domain-containing protein</fullName>
    </recommendedName>
</protein>
<name>A0A9D4JSK7_DREPO</name>
<sequence>MLTMAVDMVSVCLEFTLNRYIGHSVVGETTYNTSISTSSLDHCFRECFEDSLCYTITYSSNMCYKYGCDGNCQLASNGANDVYQRVCLEGTVLFQTIEDIRSETKIHYICIRHLEYIRFMI</sequence>
<feature type="domain" description="Apple" evidence="1">
    <location>
        <begin position="12"/>
        <end position="87"/>
    </location>
</feature>
<evidence type="ECO:0000313" key="3">
    <source>
        <dbReference type="Proteomes" id="UP000828390"/>
    </source>
</evidence>
<dbReference type="AlphaFoldDB" id="A0A9D4JSK7"/>
<dbReference type="InterPro" id="IPR003609">
    <property type="entry name" value="Pan_app"/>
</dbReference>
<dbReference type="Proteomes" id="UP000828390">
    <property type="component" value="Unassembled WGS sequence"/>
</dbReference>
<proteinExistence type="predicted"/>
<evidence type="ECO:0000313" key="2">
    <source>
        <dbReference type="EMBL" id="KAH3822711.1"/>
    </source>
</evidence>
<accession>A0A9D4JSK7</accession>
<reference evidence="2" key="2">
    <citation type="submission" date="2020-11" db="EMBL/GenBank/DDBJ databases">
        <authorList>
            <person name="McCartney M.A."/>
            <person name="Auch B."/>
            <person name="Kono T."/>
            <person name="Mallez S."/>
            <person name="Becker A."/>
            <person name="Gohl D.M."/>
            <person name="Silverstein K.A.T."/>
            <person name="Koren S."/>
            <person name="Bechman K.B."/>
            <person name="Herman A."/>
            <person name="Abrahante J.E."/>
            <person name="Garbe J."/>
        </authorList>
    </citation>
    <scope>NUCLEOTIDE SEQUENCE</scope>
    <source>
        <strain evidence="2">Duluth1</strain>
        <tissue evidence="2">Whole animal</tissue>
    </source>
</reference>
<dbReference type="PROSITE" id="PS50948">
    <property type="entry name" value="PAN"/>
    <property type="match status" value="1"/>
</dbReference>
<evidence type="ECO:0000259" key="1">
    <source>
        <dbReference type="PROSITE" id="PS50948"/>
    </source>
</evidence>